<dbReference type="FunCoup" id="A0A067N8I0">
    <property type="interactions" value="247"/>
</dbReference>
<gene>
    <name evidence="2" type="ORF">BOTBODRAFT_100826</name>
</gene>
<reference evidence="3" key="1">
    <citation type="journal article" date="2014" name="Proc. Natl. Acad. Sci. U.S.A.">
        <title>Extensive sampling of basidiomycete genomes demonstrates inadequacy of the white-rot/brown-rot paradigm for wood decay fungi.</title>
        <authorList>
            <person name="Riley R."/>
            <person name="Salamov A.A."/>
            <person name="Brown D.W."/>
            <person name="Nagy L.G."/>
            <person name="Floudas D."/>
            <person name="Held B.W."/>
            <person name="Levasseur A."/>
            <person name="Lombard V."/>
            <person name="Morin E."/>
            <person name="Otillar R."/>
            <person name="Lindquist E.A."/>
            <person name="Sun H."/>
            <person name="LaButti K.M."/>
            <person name="Schmutz J."/>
            <person name="Jabbour D."/>
            <person name="Luo H."/>
            <person name="Baker S.E."/>
            <person name="Pisabarro A.G."/>
            <person name="Walton J.D."/>
            <person name="Blanchette R.A."/>
            <person name="Henrissat B."/>
            <person name="Martin F."/>
            <person name="Cullen D."/>
            <person name="Hibbett D.S."/>
            <person name="Grigoriev I.V."/>
        </authorList>
    </citation>
    <scope>NUCLEOTIDE SEQUENCE [LARGE SCALE GENOMIC DNA]</scope>
    <source>
        <strain evidence="3">FD-172 SS1</strain>
    </source>
</reference>
<dbReference type="OrthoDB" id="407630at2759"/>
<evidence type="ECO:0000313" key="2">
    <source>
        <dbReference type="EMBL" id="KDQ20417.1"/>
    </source>
</evidence>
<dbReference type="GO" id="GO:0005758">
    <property type="term" value="C:mitochondrial intermembrane space"/>
    <property type="evidence" value="ECO:0007669"/>
    <property type="project" value="InterPro"/>
</dbReference>
<dbReference type="InterPro" id="IPR006797">
    <property type="entry name" value="PRELI/MSF1_dom"/>
</dbReference>
<proteinExistence type="predicted"/>
<keyword evidence="3" id="KW-1185">Reference proteome</keyword>
<evidence type="ECO:0000313" key="3">
    <source>
        <dbReference type="Proteomes" id="UP000027195"/>
    </source>
</evidence>
<dbReference type="InterPro" id="IPR037365">
    <property type="entry name" value="Slowmo/Ups"/>
</dbReference>
<accession>A0A067N8I0</accession>
<dbReference type="InParanoid" id="A0A067N8I0"/>
<dbReference type="EMBL" id="KL198017">
    <property type="protein sequence ID" value="KDQ20417.1"/>
    <property type="molecule type" value="Genomic_DNA"/>
</dbReference>
<protein>
    <recommendedName>
        <fullName evidence="1">PRELI/MSF1 domain-containing protein</fullName>
    </recommendedName>
</protein>
<organism evidence="2 3">
    <name type="scientific">Botryobasidium botryosum (strain FD-172 SS1)</name>
    <dbReference type="NCBI Taxonomy" id="930990"/>
    <lineage>
        <taxon>Eukaryota</taxon>
        <taxon>Fungi</taxon>
        <taxon>Dikarya</taxon>
        <taxon>Basidiomycota</taxon>
        <taxon>Agaricomycotina</taxon>
        <taxon>Agaricomycetes</taxon>
        <taxon>Cantharellales</taxon>
        <taxon>Botryobasidiaceae</taxon>
        <taxon>Botryobasidium</taxon>
    </lineage>
</organism>
<dbReference type="AlphaFoldDB" id="A0A067N8I0"/>
<dbReference type="PANTHER" id="PTHR11158">
    <property type="entry name" value="MSF1/PX19 RELATED"/>
    <property type="match status" value="1"/>
</dbReference>
<dbReference type="HOGENOM" id="CLU_067902_1_1_1"/>
<name>A0A067N8I0_BOTB1</name>
<dbReference type="Pfam" id="PF04707">
    <property type="entry name" value="PRELI"/>
    <property type="match status" value="1"/>
</dbReference>
<dbReference type="PROSITE" id="PS50904">
    <property type="entry name" value="PRELI_MSF1"/>
    <property type="match status" value="1"/>
</dbReference>
<dbReference type="STRING" id="930990.A0A067N8I0"/>
<dbReference type="Proteomes" id="UP000027195">
    <property type="component" value="Unassembled WGS sequence"/>
</dbReference>
<feature type="domain" description="PRELI/MSF1" evidence="1">
    <location>
        <begin position="2"/>
        <end position="179"/>
    </location>
</feature>
<evidence type="ECO:0000259" key="1">
    <source>
        <dbReference type="PROSITE" id="PS50904"/>
    </source>
</evidence>
<sequence length="186" mass="21272">MVHFFSQSFNYDHPWLHVTNGIWHKYPNSRSSHVVSVDVIDRSIDPHSGVVRTERVLGCKQAAPGWVVKLLGGSEDAFVREVSFVDPQTSRTTLISENLSLSQYMTVLEQITYEPSPADRASRTQFRQTAEIQARPMGLIWKAVGERLEAWSAQRFGDNARNGREGFENVLRVLWERKLMVQAEEL</sequence>